<evidence type="ECO:0000256" key="6">
    <source>
        <dbReference type="ARBA" id="ARBA00023027"/>
    </source>
</evidence>
<dbReference type="PANTHER" id="PTHR23090:SF9">
    <property type="entry name" value="GLUTAMINE-DEPENDENT NAD(+) SYNTHETASE"/>
    <property type="match status" value="1"/>
</dbReference>
<accession>A0A084SG53</accession>
<keyword evidence="3 7" id="KW-0436">Ligase</keyword>
<dbReference type="InterPro" id="IPR003694">
    <property type="entry name" value="NAD_synthase"/>
</dbReference>
<dbReference type="Pfam" id="PF00795">
    <property type="entry name" value="CN_hydrolase"/>
    <property type="match status" value="1"/>
</dbReference>
<evidence type="ECO:0000256" key="4">
    <source>
        <dbReference type="ARBA" id="ARBA00022741"/>
    </source>
</evidence>
<dbReference type="GO" id="GO:0004359">
    <property type="term" value="F:glutaminase activity"/>
    <property type="evidence" value="ECO:0007669"/>
    <property type="project" value="InterPro"/>
</dbReference>
<dbReference type="PROSITE" id="PS50263">
    <property type="entry name" value="CN_HYDROLASE"/>
    <property type="match status" value="1"/>
</dbReference>
<dbReference type="GO" id="GO:0008795">
    <property type="term" value="F:NAD+ synthase activity"/>
    <property type="evidence" value="ECO:0007669"/>
    <property type="project" value="UniProtKB-UniRule"/>
</dbReference>
<evidence type="ECO:0000256" key="3">
    <source>
        <dbReference type="ARBA" id="ARBA00022598"/>
    </source>
</evidence>
<feature type="binding site" evidence="7">
    <location>
        <position position="188"/>
    </location>
    <ligand>
        <name>L-glutamine</name>
        <dbReference type="ChEBI" id="CHEBI:58359"/>
    </ligand>
</feature>
<feature type="binding site" evidence="7">
    <location>
        <position position="119"/>
    </location>
    <ligand>
        <name>L-glutamine</name>
        <dbReference type="ChEBI" id="CHEBI:58359"/>
    </ligand>
</feature>
<dbReference type="InterPro" id="IPR036526">
    <property type="entry name" value="C-N_Hydrolase_sf"/>
</dbReference>
<dbReference type="AlphaFoldDB" id="A0A084SG53"/>
<name>A0A084SG53_9BACT</name>
<dbReference type="GO" id="GO:0003952">
    <property type="term" value="F:NAD+ synthase (glutamine-hydrolyzing) activity"/>
    <property type="evidence" value="ECO:0007669"/>
    <property type="project" value="UniProtKB-UniRule"/>
</dbReference>
<gene>
    <name evidence="7" type="primary">nadE</name>
    <name evidence="11" type="ORF">Q664_48050</name>
</gene>
<dbReference type="InterPro" id="IPR003010">
    <property type="entry name" value="C-N_Hydrolase"/>
</dbReference>
<dbReference type="UniPathway" id="UPA00253">
    <property type="reaction ID" value="UER00334"/>
</dbReference>
<dbReference type="InterPro" id="IPR014445">
    <property type="entry name" value="Gln-dep_NAD_synthase"/>
</dbReference>
<evidence type="ECO:0000259" key="10">
    <source>
        <dbReference type="PROSITE" id="PS50263"/>
    </source>
</evidence>
<dbReference type="Proteomes" id="UP000028547">
    <property type="component" value="Unassembled WGS sequence"/>
</dbReference>
<dbReference type="RefSeq" id="WP_043412410.1">
    <property type="nucleotide sequence ID" value="NZ_JPMI01000378.1"/>
</dbReference>
<dbReference type="SUPFAM" id="SSF52402">
    <property type="entry name" value="Adenine nucleotide alpha hydrolases-like"/>
    <property type="match status" value="1"/>
</dbReference>
<evidence type="ECO:0000256" key="8">
    <source>
        <dbReference type="PIRNR" id="PIRNR006630"/>
    </source>
</evidence>
<feature type="active site" description="Proton acceptor; for glutaminase activity" evidence="7">
    <location>
        <position position="44"/>
    </location>
</feature>
<dbReference type="CDD" id="cd00553">
    <property type="entry name" value="NAD_synthase"/>
    <property type="match status" value="1"/>
</dbReference>
<evidence type="ECO:0000256" key="5">
    <source>
        <dbReference type="ARBA" id="ARBA00022840"/>
    </source>
</evidence>
<dbReference type="PIRSF" id="PIRSF006630">
    <property type="entry name" value="NADS_GAT"/>
    <property type="match status" value="1"/>
</dbReference>
<evidence type="ECO:0000256" key="9">
    <source>
        <dbReference type="RuleBase" id="RU003811"/>
    </source>
</evidence>
<evidence type="ECO:0000313" key="11">
    <source>
        <dbReference type="EMBL" id="KFA87438.1"/>
    </source>
</evidence>
<dbReference type="EC" id="6.3.5.1" evidence="7 8"/>
<dbReference type="Gene3D" id="3.60.110.10">
    <property type="entry name" value="Carbon-nitrogen hydrolase"/>
    <property type="match status" value="1"/>
</dbReference>
<dbReference type="CDD" id="cd07570">
    <property type="entry name" value="GAT_Gln-NAD-synth"/>
    <property type="match status" value="1"/>
</dbReference>
<dbReference type="GO" id="GO:0005737">
    <property type="term" value="C:cytoplasm"/>
    <property type="evidence" value="ECO:0007669"/>
    <property type="project" value="InterPro"/>
</dbReference>
<dbReference type="Gene3D" id="3.40.50.620">
    <property type="entry name" value="HUPs"/>
    <property type="match status" value="1"/>
</dbReference>
<feature type="active site" description="Nucleophile; for glutaminase activity" evidence="7">
    <location>
        <position position="161"/>
    </location>
</feature>
<dbReference type="PANTHER" id="PTHR23090">
    <property type="entry name" value="NH 3 /GLUTAMINE-DEPENDENT NAD + SYNTHETASE"/>
    <property type="match status" value="1"/>
</dbReference>
<evidence type="ECO:0000256" key="7">
    <source>
        <dbReference type="HAMAP-Rule" id="MF_02090"/>
    </source>
</evidence>
<dbReference type="SUPFAM" id="SSF56317">
    <property type="entry name" value="Carbon-nitrogen hydrolase"/>
    <property type="match status" value="1"/>
</dbReference>
<evidence type="ECO:0000256" key="2">
    <source>
        <dbReference type="ARBA" id="ARBA00007145"/>
    </source>
</evidence>
<dbReference type="GO" id="GO:0005524">
    <property type="term" value="F:ATP binding"/>
    <property type="evidence" value="ECO:0007669"/>
    <property type="project" value="UniProtKB-UniRule"/>
</dbReference>
<comment type="pathway">
    <text evidence="1 7 8">Cofactor biosynthesis; NAD(+) biosynthesis; NAD(+) from deamido-NAD(+) (L-Gln route): step 1/1.</text>
</comment>
<protein>
    <recommendedName>
        <fullName evidence="7 8">Glutamine-dependent NAD(+) synthetase</fullName>
        <ecNumber evidence="7 8">6.3.5.1</ecNumber>
    </recommendedName>
    <alternativeName>
        <fullName evidence="7 8">NAD(+) synthase [glutamine-hydrolyzing]</fullName>
    </alternativeName>
</protein>
<keyword evidence="5 7" id="KW-0067">ATP-binding</keyword>
<feature type="binding site" evidence="7">
    <location>
        <position position="469"/>
    </location>
    <ligand>
        <name>ATP</name>
        <dbReference type="ChEBI" id="CHEBI:30616"/>
    </ligand>
</feature>
<comment type="similarity">
    <text evidence="9">Belongs to the NAD synthetase family.</text>
</comment>
<dbReference type="InterPro" id="IPR014729">
    <property type="entry name" value="Rossmann-like_a/b/a_fold"/>
</dbReference>
<feature type="binding site" evidence="7">
    <location>
        <position position="445"/>
    </location>
    <ligand>
        <name>deamido-NAD(+)</name>
        <dbReference type="ChEBI" id="CHEBI:58437"/>
        <note>ligand shared between two neighboring subunits</note>
    </ligand>
</feature>
<comment type="caution">
    <text evidence="7">Lacks conserved residue(s) required for the propagation of feature annotation.</text>
</comment>
<evidence type="ECO:0000256" key="1">
    <source>
        <dbReference type="ARBA" id="ARBA00005188"/>
    </source>
</evidence>
<keyword evidence="6 7" id="KW-0520">NAD</keyword>
<dbReference type="InterPro" id="IPR022310">
    <property type="entry name" value="NAD/GMP_synthase"/>
</dbReference>
<comment type="function">
    <text evidence="7">Catalyzes the ATP-dependent amidation of deamido-NAD to form NAD. Uses L-glutamine as a nitrogen source.</text>
</comment>
<keyword evidence="4 7" id="KW-0547">Nucleotide-binding</keyword>
<dbReference type="EMBL" id="JPMI01000378">
    <property type="protein sequence ID" value="KFA87438.1"/>
    <property type="molecule type" value="Genomic_DNA"/>
</dbReference>
<feature type="active site" description="For glutaminase activity" evidence="7">
    <location>
        <position position="113"/>
    </location>
</feature>
<comment type="caution">
    <text evidence="11">The sequence shown here is derived from an EMBL/GenBank/DDBJ whole genome shotgun (WGS) entry which is preliminary data.</text>
</comment>
<organism evidence="11 12">
    <name type="scientific">Archangium violaceum Cb vi76</name>
    <dbReference type="NCBI Taxonomy" id="1406225"/>
    <lineage>
        <taxon>Bacteria</taxon>
        <taxon>Pseudomonadati</taxon>
        <taxon>Myxococcota</taxon>
        <taxon>Myxococcia</taxon>
        <taxon>Myxococcales</taxon>
        <taxon>Cystobacterineae</taxon>
        <taxon>Archangiaceae</taxon>
        <taxon>Archangium</taxon>
    </lineage>
</organism>
<comment type="similarity">
    <text evidence="2 7 8">In the C-terminal section; belongs to the NAD synthetase family.</text>
</comment>
<sequence>MRLVKMGLASVNTTVGAFGRNVDKALDLARRMAAEDVTVGVFQEQLIGGYPPEDLVQWQGFVDNQWPQLERFARETGALSTVFLLGVAINHQGLRYNCAALVAGGKILGLVPKEKLPTYNIFYEGRTFSRGYPGMREEFRGVPFGDFLFRFDFGLIAPEVCEDIWSPEAPMRRRTYSGAELVVNVSASPFRVGHGDTRRELLATRASDHQCTVAYSNALGSNDGIIFDGGGFINQNGKPVLEAPRFQEGFASAVVDLDRTLRLRAENTTWRSDREAWLREGGKLVPTLDCTPAFTSRRDKLRYPVPSHRSFFLPAPDTRRSPREALCEDILDALALGIGDYFEKTRAFKVIGIALSGGRDSLLTLLIAHRYAKRVRPDDPGSLLRAFYMPSRYSSDATREAAETIARELGVPFLVVPIEEAFERELNIARTMLAGGEVTPITEQNIQARLRAQRMWNWSNSSGGLFLQTGNMSERAVGYTTTGGDLMGALAVIANVPKTVVMYLLDYLLEQTGHEGIRKVLARPAGPELAHNQVGEEELMPFPILDACFYLFAGEKLVPSEMQVALEAMFPEVEGARLRGYVEKFIRLFLQSIYKWVQAPLSLHIGNLDLDRERALQLPVVTSSDWTKG</sequence>
<feature type="binding site" evidence="7">
    <location>
        <position position="474"/>
    </location>
    <ligand>
        <name>deamido-NAD(+)</name>
        <dbReference type="ChEBI" id="CHEBI:58437"/>
        <note>ligand shared between two neighboring subunits</note>
    </ligand>
</feature>
<dbReference type="NCBIfam" id="TIGR00552">
    <property type="entry name" value="nadE"/>
    <property type="match status" value="1"/>
</dbReference>
<comment type="catalytic activity">
    <reaction evidence="7 8">
        <text>deamido-NAD(+) + L-glutamine + ATP + H2O = L-glutamate + AMP + diphosphate + NAD(+) + H(+)</text>
        <dbReference type="Rhea" id="RHEA:24384"/>
        <dbReference type="ChEBI" id="CHEBI:15377"/>
        <dbReference type="ChEBI" id="CHEBI:15378"/>
        <dbReference type="ChEBI" id="CHEBI:29985"/>
        <dbReference type="ChEBI" id="CHEBI:30616"/>
        <dbReference type="ChEBI" id="CHEBI:33019"/>
        <dbReference type="ChEBI" id="CHEBI:57540"/>
        <dbReference type="ChEBI" id="CHEBI:58359"/>
        <dbReference type="ChEBI" id="CHEBI:58437"/>
        <dbReference type="ChEBI" id="CHEBI:456215"/>
        <dbReference type="EC" id="6.3.5.1"/>
    </reaction>
</comment>
<feature type="binding site" evidence="7">
    <location>
        <begin position="354"/>
        <end position="361"/>
    </location>
    <ligand>
        <name>ATP</name>
        <dbReference type="ChEBI" id="CHEBI:30616"/>
    </ligand>
</feature>
<feature type="domain" description="CN hydrolase" evidence="10">
    <location>
        <begin position="4"/>
        <end position="257"/>
    </location>
</feature>
<dbReference type="HAMAP" id="MF_02090">
    <property type="entry name" value="NadE_glutamine_dep"/>
    <property type="match status" value="1"/>
</dbReference>
<evidence type="ECO:0000313" key="12">
    <source>
        <dbReference type="Proteomes" id="UP000028547"/>
    </source>
</evidence>
<dbReference type="GO" id="GO:0009435">
    <property type="term" value="P:NAD+ biosynthetic process"/>
    <property type="evidence" value="ECO:0007669"/>
    <property type="project" value="UniProtKB-UniRule"/>
</dbReference>
<dbReference type="Pfam" id="PF02540">
    <property type="entry name" value="NAD_synthase"/>
    <property type="match status" value="1"/>
</dbReference>
<feature type="binding site" evidence="7">
    <location>
        <position position="595"/>
    </location>
    <ligand>
        <name>deamido-NAD(+)</name>
        <dbReference type="ChEBI" id="CHEBI:58437"/>
        <note>ligand shared between two neighboring subunits</note>
    </ligand>
</feature>
<reference evidence="11 12" key="1">
    <citation type="submission" date="2014-07" db="EMBL/GenBank/DDBJ databases">
        <title>Draft Genome Sequence of Gephyronic Acid Producer, Cystobacter violaceus Strain Cb vi76.</title>
        <authorList>
            <person name="Stevens D.C."/>
            <person name="Young J."/>
            <person name="Carmichael R."/>
            <person name="Tan J."/>
            <person name="Taylor R.E."/>
        </authorList>
    </citation>
    <scope>NUCLEOTIDE SEQUENCE [LARGE SCALE GENOMIC DNA]</scope>
    <source>
        <strain evidence="11 12">Cb vi76</strain>
    </source>
</reference>
<proteinExistence type="inferred from homology"/>